<proteinExistence type="predicted"/>
<dbReference type="AlphaFoldDB" id="A0A382BRT4"/>
<keyword evidence="2" id="KW-0812">Transmembrane</keyword>
<accession>A0A382BRT4</accession>
<feature type="region of interest" description="Disordered" evidence="1">
    <location>
        <begin position="51"/>
        <end position="123"/>
    </location>
</feature>
<evidence type="ECO:0000313" key="3">
    <source>
        <dbReference type="EMBL" id="SVB15887.1"/>
    </source>
</evidence>
<name>A0A382BRT4_9ZZZZ</name>
<feature type="compositionally biased region" description="Basic residues" evidence="1">
    <location>
        <begin position="52"/>
        <end position="61"/>
    </location>
</feature>
<keyword evidence="2" id="KW-1133">Transmembrane helix</keyword>
<sequence length="123" mass="13610">MNMPPPILGLLNPGNPNNDGFLESLKGPLLIVAVAIGLALIIALMILTVHHGAGKRSKRDRSARLTSSKPMAPGEEGTRRKKRRRHKRQRRDHRKRNPTLSETGGMPPTKTEIPEGEETEPDQ</sequence>
<gene>
    <name evidence="3" type="ORF">METZ01_LOCUS168741</name>
</gene>
<dbReference type="EMBL" id="UINC01030844">
    <property type="protein sequence ID" value="SVB15887.1"/>
    <property type="molecule type" value="Genomic_DNA"/>
</dbReference>
<feature type="compositionally biased region" description="Basic residues" evidence="1">
    <location>
        <begin position="79"/>
        <end position="97"/>
    </location>
</feature>
<evidence type="ECO:0000256" key="2">
    <source>
        <dbReference type="SAM" id="Phobius"/>
    </source>
</evidence>
<organism evidence="3">
    <name type="scientific">marine metagenome</name>
    <dbReference type="NCBI Taxonomy" id="408172"/>
    <lineage>
        <taxon>unclassified sequences</taxon>
        <taxon>metagenomes</taxon>
        <taxon>ecological metagenomes</taxon>
    </lineage>
</organism>
<keyword evidence="2" id="KW-0472">Membrane</keyword>
<reference evidence="3" key="1">
    <citation type="submission" date="2018-05" db="EMBL/GenBank/DDBJ databases">
        <authorList>
            <person name="Lanie J.A."/>
            <person name="Ng W.-L."/>
            <person name="Kazmierczak K.M."/>
            <person name="Andrzejewski T.M."/>
            <person name="Davidsen T.M."/>
            <person name="Wayne K.J."/>
            <person name="Tettelin H."/>
            <person name="Glass J.I."/>
            <person name="Rusch D."/>
            <person name="Podicherti R."/>
            <person name="Tsui H.-C.T."/>
            <person name="Winkler M.E."/>
        </authorList>
    </citation>
    <scope>NUCLEOTIDE SEQUENCE</scope>
</reference>
<protein>
    <submittedName>
        <fullName evidence="3">Uncharacterized protein</fullName>
    </submittedName>
</protein>
<evidence type="ECO:0000256" key="1">
    <source>
        <dbReference type="SAM" id="MobiDB-lite"/>
    </source>
</evidence>
<feature type="transmembrane region" description="Helical" evidence="2">
    <location>
        <begin position="29"/>
        <end position="49"/>
    </location>
</feature>
<feature type="compositionally biased region" description="Acidic residues" evidence="1">
    <location>
        <begin position="114"/>
        <end position="123"/>
    </location>
</feature>